<dbReference type="InterPro" id="IPR014017">
    <property type="entry name" value="DNA_helicase_UvrD-like_C"/>
</dbReference>
<dbReference type="GO" id="GO:0016787">
    <property type="term" value="F:hydrolase activity"/>
    <property type="evidence" value="ECO:0007669"/>
    <property type="project" value="UniProtKB-KW"/>
</dbReference>
<dbReference type="Gene3D" id="3.40.50.300">
    <property type="entry name" value="P-loop containing nucleotide triphosphate hydrolases"/>
    <property type="match status" value="1"/>
</dbReference>
<dbReference type="SUPFAM" id="SSF52540">
    <property type="entry name" value="P-loop containing nucleoside triphosphate hydrolases"/>
    <property type="match status" value="1"/>
</dbReference>
<name>A0A9E1FDH4_9BACT</name>
<evidence type="ECO:0000259" key="6">
    <source>
        <dbReference type="Pfam" id="PF13361"/>
    </source>
</evidence>
<dbReference type="Pfam" id="PF13361">
    <property type="entry name" value="UvrD_C"/>
    <property type="match status" value="1"/>
</dbReference>
<gene>
    <name evidence="7" type="ORF">KIC69_05930</name>
</gene>
<evidence type="ECO:0000256" key="1">
    <source>
        <dbReference type="ARBA" id="ARBA00022741"/>
    </source>
</evidence>
<dbReference type="PANTHER" id="PTHR11070">
    <property type="entry name" value="UVRD / RECB / PCRA DNA HELICASE FAMILY MEMBER"/>
    <property type="match status" value="1"/>
</dbReference>
<dbReference type="EMBL" id="JAHAKR010000258">
    <property type="protein sequence ID" value="MBS5830347.1"/>
    <property type="molecule type" value="Genomic_DNA"/>
</dbReference>
<dbReference type="CDD" id="cd18807">
    <property type="entry name" value="SF1_C_UvrD"/>
    <property type="match status" value="1"/>
</dbReference>
<feature type="domain" description="UvrD-like helicase C-terminal" evidence="6">
    <location>
        <begin position="13"/>
        <end position="101"/>
    </location>
</feature>
<dbReference type="GO" id="GO:0005524">
    <property type="term" value="F:ATP binding"/>
    <property type="evidence" value="ECO:0007669"/>
    <property type="project" value="UniProtKB-KW"/>
</dbReference>
<evidence type="ECO:0000313" key="8">
    <source>
        <dbReference type="Proteomes" id="UP000824019"/>
    </source>
</evidence>
<dbReference type="GO" id="GO:0003677">
    <property type="term" value="F:DNA binding"/>
    <property type="evidence" value="ECO:0007669"/>
    <property type="project" value="InterPro"/>
</dbReference>
<dbReference type="GO" id="GO:0000725">
    <property type="term" value="P:recombinational repair"/>
    <property type="evidence" value="ECO:0007669"/>
    <property type="project" value="TreeGrafter"/>
</dbReference>
<dbReference type="AlphaFoldDB" id="A0A9E1FDH4"/>
<keyword evidence="4" id="KW-0067">ATP-binding</keyword>
<dbReference type="GO" id="GO:0033202">
    <property type="term" value="C:DNA helicase complex"/>
    <property type="evidence" value="ECO:0007669"/>
    <property type="project" value="TreeGrafter"/>
</dbReference>
<dbReference type="GO" id="GO:0043138">
    <property type="term" value="F:3'-5' DNA helicase activity"/>
    <property type="evidence" value="ECO:0007669"/>
    <property type="project" value="TreeGrafter"/>
</dbReference>
<dbReference type="Proteomes" id="UP000824019">
    <property type="component" value="Unassembled WGS sequence"/>
</dbReference>
<feature type="non-terminal residue" evidence="7">
    <location>
        <position position="1"/>
    </location>
</feature>
<evidence type="ECO:0000256" key="5">
    <source>
        <dbReference type="ARBA" id="ARBA00034923"/>
    </source>
</evidence>
<protein>
    <recommendedName>
        <fullName evidence="5">DNA 3'-5' helicase II</fullName>
    </recommendedName>
</protein>
<reference evidence="7" key="1">
    <citation type="submission" date="2021-02" db="EMBL/GenBank/DDBJ databases">
        <title>Infant gut strain persistence is associated with maternal origin, phylogeny, and functional potential including surface adhesion and iron acquisition.</title>
        <authorList>
            <person name="Lou Y.C."/>
        </authorList>
    </citation>
    <scope>NUCLEOTIDE SEQUENCE</scope>
    <source>
        <strain evidence="7">L3_101_000G1_dasL3_101_000G1_concoct_7_sub</strain>
    </source>
</reference>
<accession>A0A9E1FDH4</accession>
<sequence length="126" mass="14330">RIMAKSVVLSELAKKYQDISKFYNFLALGSNEMSEGQGVSLLSVHASKGLEFDQVFIVDLAQNRFPNLKLMSMGGSLEEERRLFYVAVTRAKDELYLSYAKYDKIKKVTYQPSRFLIEAGMAQEEA</sequence>
<comment type="caution">
    <text evidence="7">The sequence shown here is derived from an EMBL/GenBank/DDBJ whole genome shotgun (WGS) entry which is preliminary data.</text>
</comment>
<dbReference type="InterPro" id="IPR000212">
    <property type="entry name" value="DNA_helicase_UvrD/REP"/>
</dbReference>
<proteinExistence type="predicted"/>
<dbReference type="InterPro" id="IPR027417">
    <property type="entry name" value="P-loop_NTPase"/>
</dbReference>
<evidence type="ECO:0000256" key="2">
    <source>
        <dbReference type="ARBA" id="ARBA00022801"/>
    </source>
</evidence>
<keyword evidence="3 7" id="KW-0347">Helicase</keyword>
<keyword evidence="2" id="KW-0378">Hydrolase</keyword>
<evidence type="ECO:0000313" key="7">
    <source>
        <dbReference type="EMBL" id="MBS5830347.1"/>
    </source>
</evidence>
<organism evidence="7 8">
    <name type="scientific">Campylobacter concisus</name>
    <dbReference type="NCBI Taxonomy" id="199"/>
    <lineage>
        <taxon>Bacteria</taxon>
        <taxon>Pseudomonadati</taxon>
        <taxon>Campylobacterota</taxon>
        <taxon>Epsilonproteobacteria</taxon>
        <taxon>Campylobacterales</taxon>
        <taxon>Campylobacteraceae</taxon>
        <taxon>Campylobacter</taxon>
    </lineage>
</organism>
<evidence type="ECO:0000256" key="3">
    <source>
        <dbReference type="ARBA" id="ARBA00022806"/>
    </source>
</evidence>
<dbReference type="Gene3D" id="1.10.486.10">
    <property type="entry name" value="PCRA, domain 4"/>
    <property type="match status" value="1"/>
</dbReference>
<keyword evidence="1" id="KW-0547">Nucleotide-binding</keyword>
<evidence type="ECO:0000256" key="4">
    <source>
        <dbReference type="ARBA" id="ARBA00022840"/>
    </source>
</evidence>
<dbReference type="PANTHER" id="PTHR11070:SF2">
    <property type="entry name" value="ATP-DEPENDENT DNA HELICASE SRS2"/>
    <property type="match status" value="1"/>
</dbReference>
<dbReference type="GO" id="GO:0005829">
    <property type="term" value="C:cytosol"/>
    <property type="evidence" value="ECO:0007669"/>
    <property type="project" value="TreeGrafter"/>
</dbReference>